<dbReference type="GO" id="GO:0005576">
    <property type="term" value="C:extracellular region"/>
    <property type="evidence" value="ECO:0007669"/>
    <property type="project" value="InterPro"/>
</dbReference>
<feature type="domain" description="Chitin-binding type-2" evidence="3">
    <location>
        <begin position="67"/>
        <end position="126"/>
    </location>
</feature>
<dbReference type="Proteomes" id="UP000192578">
    <property type="component" value="Unassembled WGS sequence"/>
</dbReference>
<dbReference type="Gene3D" id="2.170.140.10">
    <property type="entry name" value="Chitin binding domain"/>
    <property type="match status" value="1"/>
</dbReference>
<feature type="signal peptide" evidence="2">
    <location>
        <begin position="1"/>
        <end position="22"/>
    </location>
</feature>
<dbReference type="PANTHER" id="PTHR22933:SF44">
    <property type="entry name" value="RE15157P"/>
    <property type="match status" value="1"/>
</dbReference>
<evidence type="ECO:0000313" key="4">
    <source>
        <dbReference type="EMBL" id="OQV23382.1"/>
    </source>
</evidence>
<dbReference type="GO" id="GO:0008061">
    <property type="term" value="F:chitin binding"/>
    <property type="evidence" value="ECO:0007669"/>
    <property type="project" value="InterPro"/>
</dbReference>
<dbReference type="PROSITE" id="PS50940">
    <property type="entry name" value="CHIT_BIND_II"/>
    <property type="match status" value="1"/>
</dbReference>
<proteinExistence type="predicted"/>
<evidence type="ECO:0000259" key="3">
    <source>
        <dbReference type="PROSITE" id="PS50940"/>
    </source>
</evidence>
<evidence type="ECO:0000256" key="1">
    <source>
        <dbReference type="SAM" id="MobiDB-lite"/>
    </source>
</evidence>
<dbReference type="InterPro" id="IPR036508">
    <property type="entry name" value="Chitin-bd_dom_sf"/>
</dbReference>
<name>A0A1W0X7U5_HYPEX</name>
<accession>A0A1W0X7U5</accession>
<dbReference type="SMART" id="SM00494">
    <property type="entry name" value="ChtBD2"/>
    <property type="match status" value="1"/>
</dbReference>
<dbReference type="PANTHER" id="PTHR22933">
    <property type="entry name" value="FI18007P1-RELATED"/>
    <property type="match status" value="1"/>
</dbReference>
<keyword evidence="5" id="KW-1185">Reference proteome</keyword>
<protein>
    <recommendedName>
        <fullName evidence="3">Chitin-binding type-2 domain-containing protein</fullName>
    </recommendedName>
</protein>
<organism evidence="4 5">
    <name type="scientific">Hypsibius exemplaris</name>
    <name type="common">Freshwater tardigrade</name>
    <dbReference type="NCBI Taxonomy" id="2072580"/>
    <lineage>
        <taxon>Eukaryota</taxon>
        <taxon>Metazoa</taxon>
        <taxon>Ecdysozoa</taxon>
        <taxon>Tardigrada</taxon>
        <taxon>Eutardigrada</taxon>
        <taxon>Parachela</taxon>
        <taxon>Hypsibioidea</taxon>
        <taxon>Hypsibiidae</taxon>
        <taxon>Hypsibius</taxon>
    </lineage>
</organism>
<reference evidence="5" key="1">
    <citation type="submission" date="2017-01" db="EMBL/GenBank/DDBJ databases">
        <title>Comparative genomics of anhydrobiosis in the tardigrade Hypsibius dujardini.</title>
        <authorList>
            <person name="Yoshida Y."/>
            <person name="Koutsovoulos G."/>
            <person name="Laetsch D."/>
            <person name="Stevens L."/>
            <person name="Kumar S."/>
            <person name="Horikawa D."/>
            <person name="Ishino K."/>
            <person name="Komine S."/>
            <person name="Tomita M."/>
            <person name="Blaxter M."/>
            <person name="Arakawa K."/>
        </authorList>
    </citation>
    <scope>NUCLEOTIDE SEQUENCE [LARGE SCALE GENOMIC DNA]</scope>
    <source>
        <strain evidence="5">Z151</strain>
    </source>
</reference>
<feature type="region of interest" description="Disordered" evidence="1">
    <location>
        <begin position="196"/>
        <end position="229"/>
    </location>
</feature>
<dbReference type="Pfam" id="PF01607">
    <property type="entry name" value="CBM_14"/>
    <property type="match status" value="1"/>
</dbReference>
<evidence type="ECO:0000256" key="2">
    <source>
        <dbReference type="SAM" id="SignalP"/>
    </source>
</evidence>
<dbReference type="InterPro" id="IPR052976">
    <property type="entry name" value="Scoloptoxin-like"/>
</dbReference>
<dbReference type="InterPro" id="IPR002557">
    <property type="entry name" value="Chitin-bd_dom"/>
</dbReference>
<dbReference type="AlphaFoldDB" id="A0A1W0X7U5"/>
<feature type="chain" id="PRO_5013162011" description="Chitin-binding type-2 domain-containing protein" evidence="2">
    <location>
        <begin position="23"/>
        <end position="306"/>
    </location>
</feature>
<sequence length="306" mass="33225">MKSNILSLVLITVAFTGSVVQCATDKLAGKFVWDLLKPALTAAEVQALTGSRAVGAYPQYNTIRQTSFRCSSKAQAGFYADEDTQCQVFHRCDQNMNQTSYLCTNTTIFNQITLVCNSWYNVDCSRSQSVEDYANSRLYSDKPLFDSPPADYLAPSQVHSLISQGLALSPAQQEDQLTIPKRQFRPFRTVKLTTTRKPTAAPRPANVTASGNGTANTTRAANATTTAPTTTAAPKAAIILDDVPIQVENRVEVETTDAPSGGWVGFNYFGAKKPTNVKMTDGTTEKPSRASILKALLMDILFNDGV</sequence>
<comment type="caution">
    <text evidence="4">The sequence shown here is derived from an EMBL/GenBank/DDBJ whole genome shotgun (WGS) entry which is preliminary data.</text>
</comment>
<dbReference type="OrthoDB" id="10059269at2759"/>
<dbReference type="EMBL" id="MTYJ01000012">
    <property type="protein sequence ID" value="OQV23382.1"/>
    <property type="molecule type" value="Genomic_DNA"/>
</dbReference>
<gene>
    <name evidence="4" type="ORF">BV898_02828</name>
</gene>
<dbReference type="SUPFAM" id="SSF57625">
    <property type="entry name" value="Invertebrate chitin-binding proteins"/>
    <property type="match status" value="1"/>
</dbReference>
<keyword evidence="2" id="KW-0732">Signal</keyword>
<evidence type="ECO:0000313" key="5">
    <source>
        <dbReference type="Proteomes" id="UP000192578"/>
    </source>
</evidence>